<dbReference type="OrthoDB" id="2373480at2759"/>
<gene>
    <name evidence="4" type="ORF">C2857_005481</name>
</gene>
<dbReference type="PANTHER" id="PTHR34853">
    <property type="match status" value="1"/>
</dbReference>
<protein>
    <recommendedName>
        <fullName evidence="6">Secretory lipase</fullName>
    </recommendedName>
</protein>
<reference evidence="4 5" key="1">
    <citation type="journal article" date="2018" name="PLoS Genet.">
        <title>Repeat elements organise 3D genome structure and mediate transcription in the filamentous fungus Epichloe festucae.</title>
        <authorList>
            <person name="Winter D.J."/>
            <person name="Ganley A.R.D."/>
            <person name="Young C.A."/>
            <person name="Liachko I."/>
            <person name="Schardl C.L."/>
            <person name="Dupont P.Y."/>
            <person name="Berry D."/>
            <person name="Ram A."/>
            <person name="Scott B."/>
            <person name="Cox M.P."/>
        </authorList>
    </citation>
    <scope>NUCLEOTIDE SEQUENCE [LARGE SCALE GENOMIC DNA]</scope>
    <source>
        <strain evidence="4 5">Fl1</strain>
    </source>
</reference>
<evidence type="ECO:0008006" key="6">
    <source>
        <dbReference type="Google" id="ProtNLM"/>
    </source>
</evidence>
<proteinExistence type="predicted"/>
<evidence type="ECO:0000256" key="2">
    <source>
        <dbReference type="SAM" id="MobiDB-lite"/>
    </source>
</evidence>
<dbReference type="InterPro" id="IPR005152">
    <property type="entry name" value="Lipase_secreted"/>
</dbReference>
<dbReference type="Pfam" id="PF03583">
    <property type="entry name" value="LIP"/>
    <property type="match status" value="1"/>
</dbReference>
<dbReference type="EMBL" id="CP031386">
    <property type="protein sequence ID" value="QPG96914.1"/>
    <property type="molecule type" value="Genomic_DNA"/>
</dbReference>
<dbReference type="SUPFAM" id="SSF53474">
    <property type="entry name" value="alpha/beta-Hydrolases"/>
    <property type="match status" value="1"/>
</dbReference>
<sequence>MFFLFLNRALLALFFCFFFFARQAWSLPAPLPRQGRQGRQGPDNITTRPNILPSQDPFYLVPRDLDQLEPGSILRHRKPPSPFAALGTSKANINDSHQILYRTTDSHANATATVLTVLVPHNADYAKVLSYQVAEDAPALDCAPSYALQLGSAARGPSGMGTTRAEMLLIEAALEQGWVVIIPDFQGPRGAFLANRLAGQAILDGIRAAIRSSNLTGIARRPTVAMWGYSGGGITSAWAAELQPTYAPDLEIAGAAIGGIEPVLPTVIKLTNRGPFAGLIASGLMGLANEYPSLVRTVQQHLRPKHRKRFAKAKTQCLSANAKYFAFKDVVGMFNDSILTDLELARILEDNGLGKAVPTIPIFMYKSIFDEVSPVRETNDLYDFYCSGGARVEYERDVLSSHAVAMATGAPRALSYLIDVMKGRTQREGCSDRTVLSSLLTSKAIKILPGFILDAIRGLMGKALGPSHSY</sequence>
<dbReference type="InterPro" id="IPR029058">
    <property type="entry name" value="AB_hydrolase_fold"/>
</dbReference>
<organism evidence="4 5">
    <name type="scientific">Epichloe festucae (strain Fl1)</name>
    <dbReference type="NCBI Taxonomy" id="877507"/>
    <lineage>
        <taxon>Eukaryota</taxon>
        <taxon>Fungi</taxon>
        <taxon>Dikarya</taxon>
        <taxon>Ascomycota</taxon>
        <taxon>Pezizomycotina</taxon>
        <taxon>Sordariomycetes</taxon>
        <taxon>Hypocreomycetidae</taxon>
        <taxon>Hypocreales</taxon>
        <taxon>Clavicipitaceae</taxon>
        <taxon>Epichloe</taxon>
    </lineage>
</organism>
<evidence type="ECO:0000256" key="3">
    <source>
        <dbReference type="SAM" id="SignalP"/>
    </source>
</evidence>
<keyword evidence="3" id="KW-0732">Signal</keyword>
<dbReference type="GO" id="GO:0016042">
    <property type="term" value="P:lipid catabolic process"/>
    <property type="evidence" value="ECO:0007669"/>
    <property type="project" value="InterPro"/>
</dbReference>
<dbReference type="AlphaFoldDB" id="A0A7S9KPJ6"/>
<feature type="chain" id="PRO_5034309984" description="Secretory lipase" evidence="3">
    <location>
        <begin position="27"/>
        <end position="470"/>
    </location>
</feature>
<feature type="compositionally biased region" description="Polar residues" evidence="2">
    <location>
        <begin position="43"/>
        <end position="52"/>
    </location>
</feature>
<keyword evidence="5" id="KW-1185">Reference proteome</keyword>
<evidence type="ECO:0000313" key="4">
    <source>
        <dbReference type="EMBL" id="QPG96914.1"/>
    </source>
</evidence>
<feature type="signal peptide" evidence="3">
    <location>
        <begin position="1"/>
        <end position="26"/>
    </location>
</feature>
<dbReference type="GO" id="GO:0004806">
    <property type="term" value="F:triacylglycerol lipase activity"/>
    <property type="evidence" value="ECO:0007669"/>
    <property type="project" value="InterPro"/>
</dbReference>
<keyword evidence="1" id="KW-0378">Hydrolase</keyword>
<dbReference type="PIRSF" id="PIRSF029171">
    <property type="entry name" value="Esterase_LipA"/>
    <property type="match status" value="1"/>
</dbReference>
<evidence type="ECO:0000313" key="5">
    <source>
        <dbReference type="Proteomes" id="UP000594364"/>
    </source>
</evidence>
<feature type="region of interest" description="Disordered" evidence="2">
    <location>
        <begin position="31"/>
        <end position="52"/>
    </location>
</feature>
<dbReference type="Gene3D" id="3.40.50.1820">
    <property type="entry name" value="alpha/beta hydrolase"/>
    <property type="match status" value="1"/>
</dbReference>
<dbReference type="Gene3D" id="1.10.260.130">
    <property type="match status" value="1"/>
</dbReference>
<evidence type="ECO:0000256" key="1">
    <source>
        <dbReference type="ARBA" id="ARBA00022801"/>
    </source>
</evidence>
<dbReference type="PANTHER" id="PTHR34853:SF5">
    <property type="entry name" value="LIP-DOMAIN-CONTAINING PROTEIN-RELATED"/>
    <property type="match status" value="1"/>
</dbReference>
<dbReference type="Proteomes" id="UP000594364">
    <property type="component" value="Chromosome 2"/>
</dbReference>
<accession>A0A7S9KPJ6</accession>
<name>A0A7S9KPJ6_EPIFF</name>